<feature type="transmembrane region" description="Helical" evidence="6">
    <location>
        <begin position="372"/>
        <end position="395"/>
    </location>
</feature>
<proteinExistence type="inferred from homology"/>
<evidence type="ECO:0000256" key="5">
    <source>
        <dbReference type="ARBA" id="ARBA00023136"/>
    </source>
</evidence>
<gene>
    <name evidence="8" type="ORF">N7509_000269</name>
</gene>
<dbReference type="GO" id="GO:0022857">
    <property type="term" value="F:transmembrane transporter activity"/>
    <property type="evidence" value="ECO:0007669"/>
    <property type="project" value="InterPro"/>
</dbReference>
<keyword evidence="9" id="KW-1185">Reference proteome</keyword>
<evidence type="ECO:0000256" key="1">
    <source>
        <dbReference type="ARBA" id="ARBA00004141"/>
    </source>
</evidence>
<feature type="transmembrane region" description="Helical" evidence="6">
    <location>
        <begin position="305"/>
        <end position="326"/>
    </location>
</feature>
<feature type="transmembrane region" description="Helical" evidence="6">
    <location>
        <begin position="201"/>
        <end position="221"/>
    </location>
</feature>
<feature type="transmembrane region" description="Helical" evidence="6">
    <location>
        <begin position="172"/>
        <end position="195"/>
    </location>
</feature>
<dbReference type="PANTHER" id="PTHR23502:SF68">
    <property type="entry name" value="MULTIDRUG TRANSPORTER, PUTATIVE (AFU_ORTHOLOGUE AFUA_3G01120)-RELATED"/>
    <property type="match status" value="1"/>
</dbReference>
<keyword evidence="4 6" id="KW-1133">Transmembrane helix</keyword>
<comment type="subcellular location">
    <subcellularLocation>
        <location evidence="1">Membrane</location>
        <topology evidence="1">Multi-pass membrane protein</topology>
    </subcellularLocation>
</comment>
<evidence type="ECO:0000313" key="8">
    <source>
        <dbReference type="EMBL" id="KAJ5413642.1"/>
    </source>
</evidence>
<feature type="domain" description="Major facilitator superfamily (MFS) profile" evidence="7">
    <location>
        <begin position="46"/>
        <end position="463"/>
    </location>
</feature>
<reference evidence="8" key="1">
    <citation type="submission" date="2022-12" db="EMBL/GenBank/DDBJ databases">
        <authorList>
            <person name="Petersen C."/>
        </authorList>
    </citation>
    <scope>NUCLEOTIDE SEQUENCE</scope>
    <source>
        <strain evidence="8">IBT 29677</strain>
    </source>
</reference>
<dbReference type="InterPro" id="IPR020846">
    <property type="entry name" value="MFS_dom"/>
</dbReference>
<feature type="transmembrane region" description="Helical" evidence="6">
    <location>
        <begin position="440"/>
        <end position="459"/>
    </location>
</feature>
<protein>
    <recommendedName>
        <fullName evidence="7">Major facilitator superfamily (MFS) profile domain-containing protein</fullName>
    </recommendedName>
</protein>
<evidence type="ECO:0000259" key="7">
    <source>
        <dbReference type="PROSITE" id="PS50850"/>
    </source>
</evidence>
<evidence type="ECO:0000313" key="9">
    <source>
        <dbReference type="Proteomes" id="UP001147747"/>
    </source>
</evidence>
<keyword evidence="3 6" id="KW-0812">Transmembrane</keyword>
<dbReference type="Gene3D" id="1.20.1250.20">
    <property type="entry name" value="MFS general substrate transporter like domains"/>
    <property type="match status" value="1"/>
</dbReference>
<dbReference type="AlphaFoldDB" id="A0A9X0BDX7"/>
<dbReference type="GeneID" id="81363896"/>
<dbReference type="GO" id="GO:0016020">
    <property type="term" value="C:membrane"/>
    <property type="evidence" value="ECO:0007669"/>
    <property type="project" value="UniProtKB-SubCell"/>
</dbReference>
<feature type="transmembrane region" description="Helical" evidence="6">
    <location>
        <begin position="136"/>
        <end position="160"/>
    </location>
</feature>
<feature type="transmembrane region" description="Helical" evidence="6">
    <location>
        <begin position="347"/>
        <end position="366"/>
    </location>
</feature>
<evidence type="ECO:0000256" key="4">
    <source>
        <dbReference type="ARBA" id="ARBA00022989"/>
    </source>
</evidence>
<dbReference type="Proteomes" id="UP001147747">
    <property type="component" value="Unassembled WGS sequence"/>
</dbReference>
<comment type="similarity">
    <text evidence="2">Belongs to the major facilitator superfamily.</text>
</comment>
<dbReference type="PROSITE" id="PS50850">
    <property type="entry name" value="MFS"/>
    <property type="match status" value="1"/>
</dbReference>
<dbReference type="EMBL" id="JAPZBU010000003">
    <property type="protein sequence ID" value="KAJ5413642.1"/>
    <property type="molecule type" value="Genomic_DNA"/>
</dbReference>
<feature type="transmembrane region" description="Helical" evidence="6">
    <location>
        <begin position="407"/>
        <end position="428"/>
    </location>
</feature>
<name>A0A9X0BDX7_9EURO</name>
<organism evidence="8 9">
    <name type="scientific">Penicillium cosmopolitanum</name>
    <dbReference type="NCBI Taxonomy" id="1131564"/>
    <lineage>
        <taxon>Eukaryota</taxon>
        <taxon>Fungi</taxon>
        <taxon>Dikarya</taxon>
        <taxon>Ascomycota</taxon>
        <taxon>Pezizomycotina</taxon>
        <taxon>Eurotiomycetes</taxon>
        <taxon>Eurotiomycetidae</taxon>
        <taxon>Eurotiales</taxon>
        <taxon>Aspergillaceae</taxon>
        <taxon>Penicillium</taxon>
    </lineage>
</organism>
<keyword evidence="5 6" id="KW-0472">Membrane</keyword>
<dbReference type="InterPro" id="IPR011701">
    <property type="entry name" value="MFS"/>
</dbReference>
<feature type="transmembrane region" description="Helical" evidence="6">
    <location>
        <begin position="262"/>
        <end position="285"/>
    </location>
</feature>
<accession>A0A9X0BDX7</accession>
<evidence type="ECO:0000256" key="6">
    <source>
        <dbReference type="SAM" id="Phobius"/>
    </source>
</evidence>
<comment type="caution">
    <text evidence="8">The sequence shown here is derived from an EMBL/GenBank/DDBJ whole genome shotgun (WGS) entry which is preliminary data.</text>
</comment>
<dbReference type="SUPFAM" id="SSF103473">
    <property type="entry name" value="MFS general substrate transporter"/>
    <property type="match status" value="1"/>
</dbReference>
<feature type="transmembrane region" description="Helical" evidence="6">
    <location>
        <begin position="85"/>
        <end position="101"/>
    </location>
</feature>
<sequence>MGALQESHTEADTTERQSLLQRQEFGDVQYADRKTMGWSTARKAAILGVVSWAVFNDALVSTIVFPALQQITDEFHVSSSVLKQLLLSVHVIGFALGPLIVSPGSELLGRNPLMHTSNFMMVLSMVIGALSNSMPLLLVSRTITGAAGCIPIVLEGGYIADLIHVEKRGKIIAVWTLAPLVGTVIGPIISGSITLRVGWRSVFWLMAILSGVQTVAGMLILTKGKFEPVASQSDQSQSQSAERLLSKGWGPFKAAFSRTARVAFQTPVVIITTLNMSMAFVYFYIIVTNLPTLFAESYGFDSAQIGFVYISPATGTVIGLAIIGILSDRVISQRRIARGVSLPEDRLFPLIASNVITAVGMLAYGWSVQAGLAWMCPLVAIAFTTIGISAIFVALQQYLTDHFGGSVSNAIAFIVVVRSILGVLLPLAVPSLYNNLGYGWGDSLLALVALAFCPTTFLLKKYGGEHHTP</sequence>
<reference evidence="8" key="2">
    <citation type="journal article" date="2023" name="IMA Fungus">
        <title>Comparative genomic study of the Penicillium genus elucidates a diverse pangenome and 15 lateral gene transfer events.</title>
        <authorList>
            <person name="Petersen C."/>
            <person name="Sorensen T."/>
            <person name="Nielsen M.R."/>
            <person name="Sondergaard T.E."/>
            <person name="Sorensen J.L."/>
            <person name="Fitzpatrick D.A."/>
            <person name="Frisvad J.C."/>
            <person name="Nielsen K.L."/>
        </authorList>
    </citation>
    <scope>NUCLEOTIDE SEQUENCE</scope>
    <source>
        <strain evidence="8">IBT 29677</strain>
    </source>
</reference>
<feature type="transmembrane region" description="Helical" evidence="6">
    <location>
        <begin position="113"/>
        <end position="130"/>
    </location>
</feature>
<feature type="transmembrane region" description="Helical" evidence="6">
    <location>
        <begin position="44"/>
        <end position="65"/>
    </location>
</feature>
<dbReference type="RefSeq" id="XP_056493498.1">
    <property type="nucleotide sequence ID" value="XM_056624916.1"/>
</dbReference>
<dbReference type="OrthoDB" id="5296287at2759"/>
<evidence type="ECO:0000256" key="3">
    <source>
        <dbReference type="ARBA" id="ARBA00022692"/>
    </source>
</evidence>
<dbReference type="InterPro" id="IPR036259">
    <property type="entry name" value="MFS_trans_sf"/>
</dbReference>
<evidence type="ECO:0000256" key="2">
    <source>
        <dbReference type="ARBA" id="ARBA00008335"/>
    </source>
</evidence>
<dbReference type="PANTHER" id="PTHR23502">
    <property type="entry name" value="MAJOR FACILITATOR SUPERFAMILY"/>
    <property type="match status" value="1"/>
</dbReference>
<dbReference type="Pfam" id="PF07690">
    <property type="entry name" value="MFS_1"/>
    <property type="match status" value="1"/>
</dbReference>